<evidence type="ECO:0000256" key="5">
    <source>
        <dbReference type="ARBA" id="ARBA00023136"/>
    </source>
</evidence>
<dbReference type="Proteomes" id="UP001281761">
    <property type="component" value="Unassembled WGS sequence"/>
</dbReference>
<feature type="compositionally biased region" description="Polar residues" evidence="6">
    <location>
        <begin position="61"/>
        <end position="71"/>
    </location>
</feature>
<feature type="transmembrane region" description="Helical" evidence="7">
    <location>
        <begin position="333"/>
        <end position="351"/>
    </location>
</feature>
<evidence type="ECO:0000313" key="9">
    <source>
        <dbReference type="Proteomes" id="UP001281761"/>
    </source>
</evidence>
<keyword evidence="4 7" id="KW-1133">Transmembrane helix</keyword>
<proteinExistence type="inferred from homology"/>
<sequence length="368" mass="42147">MSFGFNPINSLGKKLSRGLGKVASAVESNKNKKKSDDEDSSRSPSPNRESEEKQARPVSNEPAQTSANDSVPNVKEESFPTEDHPQDCATEPLAFPAEPPGNKLWRYIWSLSKHGNVRPSHQYSPCVGVILIIIGAATKMKVILYVGVGLAVVCYISTVSESCRGSHNHALKKVNYKEGFLDIIEEQHQKAPQLVWTCESYHFDIGTRSVTENYYDLNGVRQIRQKQELCKEAVITHSARFDVPIRRWEDTSENIADGIRHYYHINADIQSVWDYADDGSCERATQMKEMFLAEHRDKDKYFEWAEHYVVPDFRTDANCLVDRKNRPLCMNRVLYAGMMLITIPFVFRMWVDRRTLDAKFKVEKTLYV</sequence>
<feature type="compositionally biased region" description="Basic and acidic residues" evidence="6">
    <location>
        <begin position="74"/>
        <end position="86"/>
    </location>
</feature>
<evidence type="ECO:0000256" key="1">
    <source>
        <dbReference type="ARBA" id="ARBA00004141"/>
    </source>
</evidence>
<protein>
    <submittedName>
        <fullName evidence="8">Uncharacterized protein</fullName>
    </submittedName>
</protein>
<evidence type="ECO:0000256" key="6">
    <source>
        <dbReference type="SAM" id="MobiDB-lite"/>
    </source>
</evidence>
<accession>A0ABQ9X699</accession>
<reference evidence="8 9" key="1">
    <citation type="journal article" date="2022" name="bioRxiv">
        <title>Genomics of Preaxostyla Flagellates Illuminates Evolutionary Transitions and the Path Towards Mitochondrial Loss.</title>
        <authorList>
            <person name="Novak L.V.F."/>
            <person name="Treitli S.C."/>
            <person name="Pyrih J."/>
            <person name="Halakuc P."/>
            <person name="Pipaliya S.V."/>
            <person name="Vacek V."/>
            <person name="Brzon O."/>
            <person name="Soukal P."/>
            <person name="Eme L."/>
            <person name="Dacks J.B."/>
            <person name="Karnkowska A."/>
            <person name="Elias M."/>
            <person name="Hampl V."/>
        </authorList>
    </citation>
    <scope>NUCLEOTIDE SEQUENCE [LARGE SCALE GENOMIC DNA]</scope>
    <source>
        <strain evidence="8">NAU3</strain>
        <tissue evidence="8">Gut</tissue>
    </source>
</reference>
<keyword evidence="3 7" id="KW-0812">Transmembrane</keyword>
<evidence type="ECO:0000256" key="3">
    <source>
        <dbReference type="ARBA" id="ARBA00022692"/>
    </source>
</evidence>
<name>A0ABQ9X699_9EUKA</name>
<evidence type="ECO:0000256" key="4">
    <source>
        <dbReference type="ARBA" id="ARBA00022989"/>
    </source>
</evidence>
<dbReference type="Pfam" id="PF14857">
    <property type="entry name" value="TMEM151"/>
    <property type="match status" value="1"/>
</dbReference>
<comment type="caution">
    <text evidence="8">The sequence shown here is derived from an EMBL/GenBank/DDBJ whole genome shotgun (WGS) entry which is preliminary data.</text>
</comment>
<evidence type="ECO:0000313" key="8">
    <source>
        <dbReference type="EMBL" id="KAK2946437.1"/>
    </source>
</evidence>
<feature type="region of interest" description="Disordered" evidence="6">
    <location>
        <begin position="1"/>
        <end position="96"/>
    </location>
</feature>
<dbReference type="PANTHER" id="PTHR31893">
    <property type="entry name" value="TRANSMEMBRANE PROTEIN 151 HOMOLOG"/>
    <property type="match status" value="1"/>
</dbReference>
<evidence type="ECO:0000256" key="7">
    <source>
        <dbReference type="SAM" id="Phobius"/>
    </source>
</evidence>
<dbReference type="PANTHER" id="PTHR31893:SF5">
    <property type="entry name" value="TRANSMEMBRANE PROTEIN 151 HOMOLOG"/>
    <property type="match status" value="1"/>
</dbReference>
<organism evidence="8 9">
    <name type="scientific">Blattamonas nauphoetae</name>
    <dbReference type="NCBI Taxonomy" id="2049346"/>
    <lineage>
        <taxon>Eukaryota</taxon>
        <taxon>Metamonada</taxon>
        <taxon>Preaxostyla</taxon>
        <taxon>Oxymonadida</taxon>
        <taxon>Blattamonas</taxon>
    </lineage>
</organism>
<keyword evidence="5 7" id="KW-0472">Membrane</keyword>
<keyword evidence="9" id="KW-1185">Reference proteome</keyword>
<dbReference type="InterPro" id="IPR026767">
    <property type="entry name" value="Tmem151"/>
</dbReference>
<evidence type="ECO:0000256" key="2">
    <source>
        <dbReference type="ARBA" id="ARBA00009583"/>
    </source>
</evidence>
<gene>
    <name evidence="8" type="ORF">BLNAU_18602</name>
</gene>
<dbReference type="EMBL" id="JARBJD010000228">
    <property type="protein sequence ID" value="KAK2946437.1"/>
    <property type="molecule type" value="Genomic_DNA"/>
</dbReference>
<comment type="subcellular location">
    <subcellularLocation>
        <location evidence="1">Membrane</location>
        <topology evidence="1">Multi-pass membrane protein</topology>
    </subcellularLocation>
</comment>
<comment type="similarity">
    <text evidence="2">Belongs to the TMEM151 family.</text>
</comment>